<evidence type="ECO:0000313" key="1">
    <source>
        <dbReference type="EMBL" id="MEY8769796.1"/>
    </source>
</evidence>
<sequence length="50" mass="5831">MPLNSDKPTRPLTLEEAIALKARRMKAVYEHFQKQDKKRSASVIFFRPDA</sequence>
<reference evidence="1 2" key="1">
    <citation type="submission" date="2024-07" db="EMBL/GenBank/DDBJ databases">
        <authorList>
            <person name="Hebao G."/>
        </authorList>
    </citation>
    <scope>NUCLEOTIDE SEQUENCE [LARGE SCALE GENOMIC DNA]</scope>
    <source>
        <strain evidence="1 2">ACCC 02193</strain>
    </source>
</reference>
<gene>
    <name evidence="1" type="ORF">AB6T85_04985</name>
</gene>
<dbReference type="RefSeq" id="WP_253454788.1">
    <property type="nucleotide sequence ID" value="NZ_JBGFFX010000002.1"/>
</dbReference>
<dbReference type="Proteomes" id="UP001565243">
    <property type="component" value="Unassembled WGS sequence"/>
</dbReference>
<dbReference type="EMBL" id="JBGFFX010000002">
    <property type="protein sequence ID" value="MEY8769796.1"/>
    <property type="molecule type" value="Genomic_DNA"/>
</dbReference>
<comment type="caution">
    <text evidence="1">The sequence shown here is derived from an EMBL/GenBank/DDBJ whole genome shotgun (WGS) entry which is preliminary data.</text>
</comment>
<evidence type="ECO:0000313" key="2">
    <source>
        <dbReference type="Proteomes" id="UP001565243"/>
    </source>
</evidence>
<name>A0ABV4E4E4_9GAMM</name>
<organism evidence="1 2">
    <name type="scientific">Erwinia aeris</name>
    <dbReference type="NCBI Taxonomy" id="3239803"/>
    <lineage>
        <taxon>Bacteria</taxon>
        <taxon>Pseudomonadati</taxon>
        <taxon>Pseudomonadota</taxon>
        <taxon>Gammaproteobacteria</taxon>
        <taxon>Enterobacterales</taxon>
        <taxon>Erwiniaceae</taxon>
        <taxon>Erwinia</taxon>
    </lineage>
</organism>
<proteinExistence type="predicted"/>
<protein>
    <submittedName>
        <fullName evidence="1">Uncharacterized protein</fullName>
    </submittedName>
</protein>
<accession>A0ABV4E4E4</accession>
<keyword evidence="2" id="KW-1185">Reference proteome</keyword>